<dbReference type="EMBL" id="LT608148">
    <property type="protein sequence ID" value="SCM24632.1"/>
    <property type="molecule type" value="Genomic_DNA"/>
</dbReference>
<protein>
    <submittedName>
        <fullName evidence="1">Protein phosphatase, putative</fullName>
        <ecNumber evidence="1">3.1.3.16</ecNumber>
    </submittedName>
</protein>
<dbReference type="EC" id="3.1.3.16" evidence="1"/>
<dbReference type="VEuPathDB" id="PlasmoDB:PBANKA_1207900"/>
<dbReference type="Proteomes" id="UP000219860">
    <property type="component" value="Chromosome 12"/>
</dbReference>
<evidence type="ECO:0000313" key="1">
    <source>
        <dbReference type="EMBL" id="SCM24632.1"/>
    </source>
</evidence>
<dbReference type="OrthoDB" id="60843at2759"/>
<dbReference type="AlphaFoldDB" id="A0A1C6YMZ5"/>
<dbReference type="EMBL" id="LT614638">
    <property type="protein sequence ID" value="SCN27123.1"/>
    <property type="molecule type" value="Genomic_DNA"/>
</dbReference>
<evidence type="ECO:0000313" key="2">
    <source>
        <dbReference type="EMBL" id="SCN27123.1"/>
    </source>
</evidence>
<evidence type="ECO:0000313" key="6">
    <source>
        <dbReference type="Proteomes" id="UP000516480"/>
    </source>
</evidence>
<name>A0A1C6YMZ5_PLABE</name>
<dbReference type="SUPFAM" id="SSF81606">
    <property type="entry name" value="PP2C-like"/>
    <property type="match status" value="1"/>
</dbReference>
<keyword evidence="1" id="KW-0378">Hydrolase</keyword>
<dbReference type="Proteomes" id="UP000220214">
    <property type="component" value="Chromosome 12"/>
</dbReference>
<dbReference type="GO" id="GO:0004722">
    <property type="term" value="F:protein serine/threonine phosphatase activity"/>
    <property type="evidence" value="ECO:0007669"/>
    <property type="project" value="UniProtKB-EC"/>
</dbReference>
<dbReference type="Proteomes" id="UP000516480">
    <property type="component" value="Chromosome 12"/>
</dbReference>
<gene>
    <name evidence="2" type="ORF">PBNK65E_000311800</name>
    <name evidence="1" type="ORF">PBNK65NY_000311200</name>
    <name evidence="3" type="ORF">PBSP11A_000311400</name>
</gene>
<reference evidence="4 6" key="1">
    <citation type="submission" date="2016-08" db="EMBL/GenBank/DDBJ databases">
        <authorList>
            <consortium name="Pathogen Informatics"/>
        </authorList>
    </citation>
    <scope>NUCLEOTIDE SEQUENCE [LARGE SCALE GENOMIC DNA]</scope>
    <source>
        <strain evidence="1 6">NK65 ny</strain>
        <strain evidence="2 5">NK65e</strain>
        <strain evidence="3 4">SP11 Antwerpcl1</strain>
    </source>
</reference>
<proteinExistence type="predicted"/>
<dbReference type="OMA" id="YTIRKFP"/>
<sequence>MGLPKLAFYTLTVSCIPLMYINNMKEFSYSFIDKVNTYINWTKENECNTYWNNLSVYSNEIKNQVLTNTKEKYKLEFLGRILSISEQPICASSKSVSNPCPYDNVSISESDNASDILPNDSIYYCFRNIINIIYKKKKHKKTVFHDPKPISVMLAPKIPKNKKEPSPDLQPYSINYTIRKFPRTGKIKGYCMKGKKFMILACEPIPTVLKVDSRNYISYFLTLFKQIVNSSNQIKSKDAIEYAYKNNYYNGAISICAIVINADNTLSASLIGNQQYVIIRDKKIIHKGKYTNGEYSYLGTVGFASYVMNEEVPIEKGDIIISGSSVIWNALQDDQILVITSSVDFSMLSKAIARSAYIYTISELETVRSNYDFLSWVNTNFYSINDDISVACARIN</sequence>
<dbReference type="InterPro" id="IPR036457">
    <property type="entry name" value="PPM-type-like_dom_sf"/>
</dbReference>
<evidence type="ECO:0000313" key="3">
    <source>
        <dbReference type="EMBL" id="SCO63546.1"/>
    </source>
</evidence>
<dbReference type="EMBL" id="LT608260">
    <property type="protein sequence ID" value="SCO63546.1"/>
    <property type="molecule type" value="Genomic_DNA"/>
</dbReference>
<organism evidence="1 6">
    <name type="scientific">Plasmodium berghei</name>
    <dbReference type="NCBI Taxonomy" id="5821"/>
    <lineage>
        <taxon>Eukaryota</taxon>
        <taxon>Sar</taxon>
        <taxon>Alveolata</taxon>
        <taxon>Apicomplexa</taxon>
        <taxon>Aconoidasida</taxon>
        <taxon>Haemosporida</taxon>
        <taxon>Plasmodiidae</taxon>
        <taxon>Plasmodium</taxon>
        <taxon>Plasmodium (Vinckeia)</taxon>
    </lineage>
</organism>
<evidence type="ECO:0000313" key="5">
    <source>
        <dbReference type="Proteomes" id="UP000220214"/>
    </source>
</evidence>
<accession>A0A1C6YMZ5</accession>
<evidence type="ECO:0000313" key="4">
    <source>
        <dbReference type="Proteomes" id="UP000219860"/>
    </source>
</evidence>